<evidence type="ECO:0000313" key="3">
    <source>
        <dbReference type="Proteomes" id="UP001497516"/>
    </source>
</evidence>
<dbReference type="AlphaFoldDB" id="A0AAV2D9V8"/>
<sequence length="120" mass="12703">MGASSRVAGAIWSDLLEAEAEKKEEAGFVAAGETVVAAAVVVLLAGGESLDRRQPLRHGDRSVHSKRDLPSPSRTPKRPSTEIGRGRHCFAPLTTKASDPLPINSATAGRQRLPPLKTKS</sequence>
<name>A0AAV2D9V8_9ROSI</name>
<dbReference type="Proteomes" id="UP001497516">
    <property type="component" value="Chromosome 2"/>
</dbReference>
<keyword evidence="3" id="KW-1185">Reference proteome</keyword>
<protein>
    <submittedName>
        <fullName evidence="2">Uncharacterized protein</fullName>
    </submittedName>
</protein>
<dbReference type="EMBL" id="OZ034815">
    <property type="protein sequence ID" value="CAL1370674.1"/>
    <property type="molecule type" value="Genomic_DNA"/>
</dbReference>
<proteinExistence type="predicted"/>
<accession>A0AAV2D9V8</accession>
<evidence type="ECO:0000256" key="1">
    <source>
        <dbReference type="SAM" id="MobiDB-lite"/>
    </source>
</evidence>
<feature type="region of interest" description="Disordered" evidence="1">
    <location>
        <begin position="50"/>
        <end position="120"/>
    </location>
</feature>
<evidence type="ECO:0000313" key="2">
    <source>
        <dbReference type="EMBL" id="CAL1370674.1"/>
    </source>
</evidence>
<reference evidence="2 3" key="1">
    <citation type="submission" date="2024-04" db="EMBL/GenBank/DDBJ databases">
        <authorList>
            <person name="Fracassetti M."/>
        </authorList>
    </citation>
    <scope>NUCLEOTIDE SEQUENCE [LARGE SCALE GENOMIC DNA]</scope>
</reference>
<feature type="compositionally biased region" description="Basic and acidic residues" evidence="1">
    <location>
        <begin position="50"/>
        <end position="69"/>
    </location>
</feature>
<organism evidence="2 3">
    <name type="scientific">Linum trigynum</name>
    <dbReference type="NCBI Taxonomy" id="586398"/>
    <lineage>
        <taxon>Eukaryota</taxon>
        <taxon>Viridiplantae</taxon>
        <taxon>Streptophyta</taxon>
        <taxon>Embryophyta</taxon>
        <taxon>Tracheophyta</taxon>
        <taxon>Spermatophyta</taxon>
        <taxon>Magnoliopsida</taxon>
        <taxon>eudicotyledons</taxon>
        <taxon>Gunneridae</taxon>
        <taxon>Pentapetalae</taxon>
        <taxon>rosids</taxon>
        <taxon>fabids</taxon>
        <taxon>Malpighiales</taxon>
        <taxon>Linaceae</taxon>
        <taxon>Linum</taxon>
    </lineage>
</organism>
<gene>
    <name evidence="2" type="ORF">LTRI10_LOCUS12782</name>
</gene>